<dbReference type="Gene3D" id="3.40.50.410">
    <property type="entry name" value="von Willebrand factor, type A domain"/>
    <property type="match status" value="1"/>
</dbReference>
<dbReference type="Proteomes" id="UP001367676">
    <property type="component" value="Unassembled WGS sequence"/>
</dbReference>
<dbReference type="InterPro" id="IPR002035">
    <property type="entry name" value="VWF_A"/>
</dbReference>
<dbReference type="AlphaFoldDB" id="A0AAN9TF50"/>
<name>A0AAN9TF50_9HEMI</name>
<evidence type="ECO:0000256" key="1">
    <source>
        <dbReference type="SAM" id="Coils"/>
    </source>
</evidence>
<reference evidence="3 4" key="1">
    <citation type="submission" date="2024-03" db="EMBL/GenBank/DDBJ databases">
        <title>Adaptation during the transition from Ophiocordyceps entomopathogen to insect associate is accompanied by gene loss and intensified selection.</title>
        <authorList>
            <person name="Ward C.M."/>
            <person name="Onetto C.A."/>
            <person name="Borneman A.R."/>
        </authorList>
    </citation>
    <scope>NUCLEOTIDE SEQUENCE [LARGE SCALE GENOMIC DNA]</scope>
    <source>
        <strain evidence="3">AWRI1</strain>
        <tissue evidence="3">Single Adult Female</tissue>
    </source>
</reference>
<keyword evidence="4" id="KW-1185">Reference proteome</keyword>
<dbReference type="SUPFAM" id="SSF53300">
    <property type="entry name" value="vWA-like"/>
    <property type="match status" value="1"/>
</dbReference>
<evidence type="ECO:0000313" key="4">
    <source>
        <dbReference type="Proteomes" id="UP001367676"/>
    </source>
</evidence>
<keyword evidence="1" id="KW-0175">Coiled coil</keyword>
<dbReference type="GO" id="GO:0032991">
    <property type="term" value="C:protein-containing complex"/>
    <property type="evidence" value="ECO:0007669"/>
    <property type="project" value="UniProtKB-ARBA"/>
</dbReference>
<proteinExistence type="predicted"/>
<organism evidence="3 4">
    <name type="scientific">Parthenolecanium corni</name>
    <dbReference type="NCBI Taxonomy" id="536013"/>
    <lineage>
        <taxon>Eukaryota</taxon>
        <taxon>Metazoa</taxon>
        <taxon>Ecdysozoa</taxon>
        <taxon>Arthropoda</taxon>
        <taxon>Hexapoda</taxon>
        <taxon>Insecta</taxon>
        <taxon>Pterygota</taxon>
        <taxon>Neoptera</taxon>
        <taxon>Paraneoptera</taxon>
        <taxon>Hemiptera</taxon>
        <taxon>Sternorrhyncha</taxon>
        <taxon>Coccoidea</taxon>
        <taxon>Coccidae</taxon>
        <taxon>Parthenolecanium</taxon>
    </lineage>
</organism>
<feature type="domain" description="VWFA" evidence="2">
    <location>
        <begin position="83"/>
        <end position="258"/>
    </location>
</feature>
<feature type="coiled-coil region" evidence="1">
    <location>
        <begin position="354"/>
        <end position="412"/>
    </location>
</feature>
<dbReference type="PROSITE" id="PS50234">
    <property type="entry name" value="VWFA"/>
    <property type="match status" value="1"/>
</dbReference>
<dbReference type="EMBL" id="JBBCAQ010000022">
    <property type="protein sequence ID" value="KAK7590233.1"/>
    <property type="molecule type" value="Genomic_DNA"/>
</dbReference>
<dbReference type="SMART" id="SM00327">
    <property type="entry name" value="VWA"/>
    <property type="match status" value="1"/>
</dbReference>
<sequence>MLASAELSRRPPPRRIQTETMCCVRTTTAISISKVITNKAVMRTVMAALLKYDGFLPQHDGDSEFALYRVNLPAEVGKPQVECIVLLVDVSGSMHNQMSDLKIAISSTVDIILNREIASLDQIVLITYHSSFQVYSNFKDYEHFQTIVSSLTALDLTYYCHAIDELTRLLQKKKRVVAVMFSDGEPSENRYIQSIEKLKIVASNESLVFHSIGLSVHDDAEQILRSLTTVGSTEGYYQSISGSGYWQSVSGGEIAAAMNVLVDHFNCFVEAVINGKRSRRGFVVNNEADHFVAQLGDEEMALEVVNASFSQMLEENSFEAILDAIRFLLECHLKDESSTFDRAIAITGNISSLIRETENKLKIAQKEKAVELANEKKAKMDSIVTEAGASKLKQMSEIVSEHNKKVQKMLEEDSALLRSIHEMKELCAQIQETLHKNDNISASVSGEVMSAVSQFRDNSIAQKRQHIARFSSKVRAENEKFQNIDQLLQDELDQLVKLEHIAVPKYFENYSDPITLNDFQDIMLHKFGIFMLLINIERHDYGITAPHKTKIIQIGGYSSSVLDVMMKDGDKSILFDFRGIGFGNAAVPLWISDLHWKKAKHVFGPFVGHAVTGNELEYTNVQGMTLLALLLIHLRGLESTEFNQQLIEMVSQTLSKIVNKKKWIEVADEISNAFENLNENKIPSVEVFLVFQEFVGNEFPHDKALLLLVEEYRRKNVKYIEENFEKLKISAEDKCNLLIRLFPKVFEQYLSVPTSSISMSLNKKSMENYFMSLYNGKNDSKLLKWFDTFSKKLGPSLSKLASGLDNKQKIAIVLSVHKCTCFKWEAIDEIPAGLSHDNKYPDILLSWCKKARIEKEQKLRAQCSESTLLQVLQTKDETEAETLLRKIKRNSHTWAVMMKILLLSSKIERPPKLTVEEWEKHRVELFKKQIESLSIPLHFQLLMFCVFDSFKPEDWISSKMVWRPSLLLRRRIKAMFPEAPSIE</sequence>
<dbReference type="CDD" id="cd00198">
    <property type="entry name" value="vWFA"/>
    <property type="match status" value="1"/>
</dbReference>
<accession>A0AAN9TF50</accession>
<protein>
    <recommendedName>
        <fullName evidence="2">VWFA domain-containing protein</fullName>
    </recommendedName>
</protein>
<evidence type="ECO:0000313" key="3">
    <source>
        <dbReference type="EMBL" id="KAK7590233.1"/>
    </source>
</evidence>
<dbReference type="InterPro" id="IPR036465">
    <property type="entry name" value="vWFA_dom_sf"/>
</dbReference>
<gene>
    <name evidence="3" type="ORF">V9T40_001846</name>
</gene>
<dbReference type="Pfam" id="PF13519">
    <property type="entry name" value="VWA_2"/>
    <property type="match status" value="1"/>
</dbReference>
<evidence type="ECO:0000259" key="2">
    <source>
        <dbReference type="PROSITE" id="PS50234"/>
    </source>
</evidence>
<comment type="caution">
    <text evidence="3">The sequence shown here is derived from an EMBL/GenBank/DDBJ whole genome shotgun (WGS) entry which is preliminary data.</text>
</comment>